<feature type="compositionally biased region" description="Polar residues" evidence="1">
    <location>
        <begin position="86"/>
        <end position="105"/>
    </location>
</feature>
<evidence type="ECO:0000256" key="1">
    <source>
        <dbReference type="SAM" id="MobiDB-lite"/>
    </source>
</evidence>
<sequence>VWNACVKLLEMYGHIPDDYVEYMKVGILDQMLRRTTARRQPVWDRNPDTESGLIQLLSRVLHRIADKMRKINPDDGPMVKLGDNDGANNNILPNQFQPNQETRLN</sequence>
<organism evidence="2">
    <name type="scientific">Spongospora subterranea</name>
    <dbReference type="NCBI Taxonomy" id="70186"/>
    <lineage>
        <taxon>Eukaryota</taxon>
        <taxon>Sar</taxon>
        <taxon>Rhizaria</taxon>
        <taxon>Endomyxa</taxon>
        <taxon>Phytomyxea</taxon>
        <taxon>Plasmodiophorida</taxon>
        <taxon>Plasmodiophoridae</taxon>
        <taxon>Spongospora</taxon>
    </lineage>
</organism>
<reference evidence="2" key="1">
    <citation type="submission" date="2015-04" db="EMBL/GenBank/DDBJ databases">
        <title>The genome sequence of the plant pathogenic Rhizarian Plasmodiophora brassicae reveals insights in its biotrophic life cycle and the origin of chitin synthesis.</title>
        <authorList>
            <person name="Schwelm A."/>
            <person name="Fogelqvist J."/>
            <person name="Knaust A."/>
            <person name="Julke S."/>
            <person name="Lilja T."/>
            <person name="Dhandapani V."/>
            <person name="Bonilla-Rosso G."/>
            <person name="Karlsson M."/>
            <person name="Shevchenko A."/>
            <person name="Choi S.R."/>
            <person name="Kim H.G."/>
            <person name="Park J.Y."/>
            <person name="Lim Y.P."/>
            <person name="Ludwig-Muller J."/>
            <person name="Dixelius C."/>
        </authorList>
    </citation>
    <scope>NUCLEOTIDE SEQUENCE</scope>
    <source>
        <tissue evidence="2">Potato root galls</tissue>
    </source>
</reference>
<evidence type="ECO:0000313" key="2">
    <source>
        <dbReference type="EMBL" id="CRZ03505.1"/>
    </source>
</evidence>
<dbReference type="AlphaFoldDB" id="A0A0H5QMV1"/>
<name>A0A0H5QMV1_9EUKA</name>
<feature type="region of interest" description="Disordered" evidence="1">
    <location>
        <begin position="71"/>
        <end position="105"/>
    </location>
</feature>
<feature type="non-terminal residue" evidence="2">
    <location>
        <position position="1"/>
    </location>
</feature>
<accession>A0A0H5QMV1</accession>
<proteinExistence type="predicted"/>
<dbReference type="EMBL" id="HACM01003063">
    <property type="protein sequence ID" value="CRZ03505.1"/>
    <property type="molecule type" value="Transcribed_RNA"/>
</dbReference>
<protein>
    <submittedName>
        <fullName evidence="2">Uncharacterized protein</fullName>
    </submittedName>
</protein>